<evidence type="ECO:0000313" key="1">
    <source>
        <dbReference type="EMBL" id="CAI08606.1"/>
    </source>
</evidence>
<dbReference type="HOGENOM" id="CLU_1811797_0_0_4"/>
<proteinExistence type="predicted"/>
<keyword evidence="2" id="KW-1185">Reference proteome</keyword>
<accession>Q5P258</accession>
<protein>
    <submittedName>
        <fullName evidence="1">Uncharacterized protein</fullName>
    </submittedName>
</protein>
<dbReference type="KEGG" id="eba:ebA4375"/>
<sequence>MTRPFNRRHDGLFFGSDLEFREGLVLGKPVHYPLRLPAASAPGDRRIFRVTILGRNRTVFLRRGFGFPRGRAALVVARRGAADKVTERQTFVRRHFLHFLDQFAASVIAAPADFRFHLRLQASQFSQRQSGQVHDLSRYRVS</sequence>
<dbReference type="STRING" id="76114.ebA4375"/>
<evidence type="ECO:0000313" key="2">
    <source>
        <dbReference type="Proteomes" id="UP000006552"/>
    </source>
</evidence>
<name>Q5P258_AROAE</name>
<gene>
    <name evidence="1" type="ORF">ebA4375</name>
</gene>
<dbReference type="AlphaFoldDB" id="Q5P258"/>
<dbReference type="Proteomes" id="UP000006552">
    <property type="component" value="Chromosome"/>
</dbReference>
<reference evidence="1 2" key="1">
    <citation type="journal article" date="2005" name="Arch. Microbiol.">
        <title>The genome sequence of an anaerobic aromatic-degrading denitrifying bacterium, strain EbN1.</title>
        <authorList>
            <person name="Rabus R."/>
            <person name="Kube M."/>
            <person name="Heider J."/>
            <person name="Beck A."/>
            <person name="Heitmann K."/>
            <person name="Widdel F."/>
            <person name="Reinhardt R."/>
        </authorList>
    </citation>
    <scope>NUCLEOTIDE SEQUENCE [LARGE SCALE GENOMIC DNA]</scope>
    <source>
        <strain evidence="1 2">EbN1</strain>
    </source>
</reference>
<dbReference type="EMBL" id="CR555306">
    <property type="protein sequence ID" value="CAI08606.1"/>
    <property type="molecule type" value="Genomic_DNA"/>
</dbReference>
<organism evidence="1 2">
    <name type="scientific">Aromatoleum aromaticum (strain DSM 19018 / LMG 30748 / EbN1)</name>
    <name type="common">Azoarcus sp. (strain EbN1)</name>
    <dbReference type="NCBI Taxonomy" id="76114"/>
    <lineage>
        <taxon>Bacteria</taxon>
        <taxon>Pseudomonadati</taxon>
        <taxon>Pseudomonadota</taxon>
        <taxon>Betaproteobacteria</taxon>
        <taxon>Rhodocyclales</taxon>
        <taxon>Rhodocyclaceae</taxon>
        <taxon>Aromatoleum</taxon>
    </lineage>
</organism>